<organism evidence="2 3">
    <name type="scientific">Cyclocybe aegerita</name>
    <name type="common">Black poplar mushroom</name>
    <name type="synonym">Agrocybe aegerita</name>
    <dbReference type="NCBI Taxonomy" id="1973307"/>
    <lineage>
        <taxon>Eukaryota</taxon>
        <taxon>Fungi</taxon>
        <taxon>Dikarya</taxon>
        <taxon>Basidiomycota</taxon>
        <taxon>Agaricomycotina</taxon>
        <taxon>Agaricomycetes</taxon>
        <taxon>Agaricomycetidae</taxon>
        <taxon>Agaricales</taxon>
        <taxon>Agaricineae</taxon>
        <taxon>Bolbitiaceae</taxon>
        <taxon>Cyclocybe</taxon>
    </lineage>
</organism>
<proteinExistence type="predicted"/>
<feature type="region of interest" description="Disordered" evidence="1">
    <location>
        <begin position="1"/>
        <end position="127"/>
    </location>
</feature>
<sequence length="127" mass="13529">MSNEQNTGGTSSTPSVTSEESRLQPAASGSDIAKEPTDSSDANSSPSQSVETQNDVNENPVEELVSLPPPPRKKASRIFPKPQVRPDAPSTKAQAPSSLSSVGSRRHSRTDTFGQIIPPDGFHRGRY</sequence>
<keyword evidence="3" id="KW-1185">Reference proteome</keyword>
<comment type="caution">
    <text evidence="2">The sequence shown here is derived from an EMBL/GenBank/DDBJ whole genome shotgun (WGS) entry which is preliminary data.</text>
</comment>
<evidence type="ECO:0000313" key="2">
    <source>
        <dbReference type="EMBL" id="CAA7267294.1"/>
    </source>
</evidence>
<feature type="compositionally biased region" description="Low complexity" evidence="1">
    <location>
        <begin position="39"/>
        <end position="49"/>
    </location>
</feature>
<dbReference type="Proteomes" id="UP000467700">
    <property type="component" value="Unassembled WGS sequence"/>
</dbReference>
<protein>
    <submittedName>
        <fullName evidence="2">Uncharacterized protein</fullName>
    </submittedName>
</protein>
<dbReference type="EMBL" id="CACVBS010000058">
    <property type="protein sequence ID" value="CAA7267294.1"/>
    <property type="molecule type" value="Genomic_DNA"/>
</dbReference>
<accession>A0A8S0VYS8</accession>
<evidence type="ECO:0000256" key="1">
    <source>
        <dbReference type="SAM" id="MobiDB-lite"/>
    </source>
</evidence>
<reference evidence="2 3" key="1">
    <citation type="submission" date="2020-01" db="EMBL/GenBank/DDBJ databases">
        <authorList>
            <person name="Gupta K D."/>
        </authorList>
    </citation>
    <scope>NUCLEOTIDE SEQUENCE [LARGE SCALE GENOMIC DNA]</scope>
</reference>
<feature type="compositionally biased region" description="Low complexity" evidence="1">
    <location>
        <begin position="7"/>
        <end position="18"/>
    </location>
</feature>
<name>A0A8S0VYS8_CYCAE</name>
<dbReference type="AlphaFoldDB" id="A0A8S0VYS8"/>
<evidence type="ECO:0000313" key="3">
    <source>
        <dbReference type="Proteomes" id="UP000467700"/>
    </source>
</evidence>
<gene>
    <name evidence="2" type="ORF">AAE3_LOCUS9532</name>
</gene>